<dbReference type="InterPro" id="IPR028913">
    <property type="entry name" value="Tox-MPTase3_dom"/>
</dbReference>
<dbReference type="EMBL" id="BPQI01000072">
    <property type="protein sequence ID" value="GJD56730.1"/>
    <property type="molecule type" value="Genomic_DNA"/>
</dbReference>
<dbReference type="EMBL" id="CABFVH010000006">
    <property type="protein sequence ID" value="VUF11762.1"/>
    <property type="molecule type" value="Genomic_DNA"/>
</dbReference>
<dbReference type="Pfam" id="PF15639">
    <property type="entry name" value="Tox-MPTase3"/>
    <property type="match status" value="1"/>
</dbReference>
<reference evidence="2" key="3">
    <citation type="submission" date="2021-08" db="EMBL/GenBank/DDBJ databases">
        <authorList>
            <person name="Tani A."/>
            <person name="Ola A."/>
            <person name="Ogura Y."/>
            <person name="Katsura K."/>
            <person name="Hayashi T."/>
        </authorList>
    </citation>
    <scope>NUCLEOTIDE SEQUENCE</scope>
    <source>
        <strain evidence="2">DSM 22415</strain>
    </source>
</reference>
<protein>
    <recommendedName>
        <fullName evidence="1">Tox-MPTase3 domain-containing protein</fullName>
    </recommendedName>
</protein>
<sequence>MTMDEQTIKAFPKLHYYVRINMPEVANVNAIVSAVQKLSGKTSGATIKKALKWGNQPTIQVVDNLICAGKKSFGCYSWGSNVLRVDKALVEQFEAGGGLVKTTKGKRVYLLGVTLLHELTHWADAQDGVDDAVSGDPSNEEGNAYEKAVYGKVLDHSDDA</sequence>
<name>A0A564FUN9_9HYPH</name>
<gene>
    <name evidence="2" type="ORF">IFDJLNFL_2627</name>
    <name evidence="3" type="ORF">MTDSW087_01446</name>
</gene>
<evidence type="ECO:0000313" key="3">
    <source>
        <dbReference type="EMBL" id="VUF11762.1"/>
    </source>
</evidence>
<evidence type="ECO:0000313" key="4">
    <source>
        <dbReference type="Proteomes" id="UP000401717"/>
    </source>
</evidence>
<evidence type="ECO:0000259" key="1">
    <source>
        <dbReference type="Pfam" id="PF15639"/>
    </source>
</evidence>
<dbReference type="RefSeq" id="WP_186383765.1">
    <property type="nucleotide sequence ID" value="NZ_BPQI01000072.1"/>
</dbReference>
<reference evidence="2" key="2">
    <citation type="journal article" date="2021" name="Front. Microbiol.">
        <title>Comprehensive Comparative Genomics and Phenotyping of Methylobacterium Species.</title>
        <authorList>
            <person name="Alessa O."/>
            <person name="Ogura Y."/>
            <person name="Fujitani Y."/>
            <person name="Takami H."/>
            <person name="Hayashi T."/>
            <person name="Sahin N."/>
            <person name="Tani A."/>
        </authorList>
    </citation>
    <scope>NUCLEOTIDE SEQUENCE</scope>
    <source>
        <strain evidence="2">DSM 22415</strain>
    </source>
</reference>
<proteinExistence type="predicted"/>
<evidence type="ECO:0000313" key="2">
    <source>
        <dbReference type="EMBL" id="GJD56730.1"/>
    </source>
</evidence>
<dbReference type="AlphaFoldDB" id="A0A564FUN9"/>
<reference evidence="3 4" key="1">
    <citation type="submission" date="2019-06" db="EMBL/GenBank/DDBJ databases">
        <authorList>
            <person name="Rodrigo-Torres L."/>
            <person name="Arahal R. D."/>
            <person name="Lucena T."/>
        </authorList>
    </citation>
    <scope>NUCLEOTIDE SEQUENCE [LARGE SCALE GENOMIC DNA]</scope>
    <source>
        <strain evidence="3 4">SW08-7</strain>
    </source>
</reference>
<feature type="domain" description="Tox-MPTase3" evidence="1">
    <location>
        <begin position="9"/>
        <end position="151"/>
    </location>
</feature>
<keyword evidence="5" id="KW-1185">Reference proteome</keyword>
<accession>A0A564FUN9</accession>
<evidence type="ECO:0000313" key="5">
    <source>
        <dbReference type="Proteomes" id="UP001055303"/>
    </source>
</evidence>
<dbReference type="Proteomes" id="UP000401717">
    <property type="component" value="Unassembled WGS sequence"/>
</dbReference>
<dbReference type="Proteomes" id="UP001055303">
    <property type="component" value="Unassembled WGS sequence"/>
</dbReference>
<organism evidence="3 4">
    <name type="scientific">Methylobacterium dankookense</name>
    <dbReference type="NCBI Taxonomy" id="560405"/>
    <lineage>
        <taxon>Bacteria</taxon>
        <taxon>Pseudomonadati</taxon>
        <taxon>Pseudomonadota</taxon>
        <taxon>Alphaproteobacteria</taxon>
        <taxon>Hyphomicrobiales</taxon>
        <taxon>Methylobacteriaceae</taxon>
        <taxon>Methylobacterium</taxon>
    </lineage>
</organism>